<evidence type="ECO:0000313" key="2">
    <source>
        <dbReference type="Proteomes" id="UP000480178"/>
    </source>
</evidence>
<dbReference type="AlphaFoldDB" id="A0A6C0GBP8"/>
<sequence length="306" mass="34644">MINTVSQVIQSASKIINSEAFKQAKKALEKLKEIEGGVQQFRRIQETVEFIQSSTQSYKQALSVIAEDRHFSPKEIASFYSGLEKLAKQDAKLLDDLSAGIKANVVEMNSSERMQFIMKIHGEAAASAARLKAFVGGIEYLSLRRSRTKKDRLATMQLYALSRNANFAGTVSQVDFGFYTGNEVDIEKLEKEGRTAANEATKEQMEWLTDPNNPQAKENAIKNILNDPMPQRPEVPGKKATAEEVQRYFELNHVYNDRLENWQTNHKQDLEVLGQDKASFVINKPATLTDKEWMEVIVNKLRKGQL</sequence>
<dbReference type="Proteomes" id="UP000480178">
    <property type="component" value="Chromosome"/>
</dbReference>
<dbReference type="EMBL" id="CP048222">
    <property type="protein sequence ID" value="QHT65399.1"/>
    <property type="molecule type" value="Genomic_DNA"/>
</dbReference>
<dbReference type="PROSITE" id="PS50276">
    <property type="entry name" value="PANCREATIC_HORMONE_2"/>
    <property type="match status" value="1"/>
</dbReference>
<proteinExistence type="predicted"/>
<keyword evidence="2" id="KW-1185">Reference proteome</keyword>
<reference evidence="1 2" key="1">
    <citation type="submission" date="2020-01" db="EMBL/GenBank/DDBJ databases">
        <authorList>
            <person name="Kim M.K."/>
        </authorList>
    </citation>
    <scope>NUCLEOTIDE SEQUENCE [LARGE SCALE GENOMIC DNA]</scope>
    <source>
        <strain evidence="1 2">172606-1</strain>
    </source>
</reference>
<evidence type="ECO:0000313" key="1">
    <source>
        <dbReference type="EMBL" id="QHT65399.1"/>
    </source>
</evidence>
<organism evidence="1 2">
    <name type="scientific">Rhodocytophaga rosea</name>
    <dbReference type="NCBI Taxonomy" id="2704465"/>
    <lineage>
        <taxon>Bacteria</taxon>
        <taxon>Pseudomonadati</taxon>
        <taxon>Bacteroidota</taxon>
        <taxon>Cytophagia</taxon>
        <taxon>Cytophagales</taxon>
        <taxon>Rhodocytophagaceae</taxon>
        <taxon>Rhodocytophaga</taxon>
    </lineage>
</organism>
<accession>A0A6C0GBP8</accession>
<gene>
    <name evidence="1" type="ORF">GXP67_01260</name>
</gene>
<dbReference type="KEGG" id="rhoz:GXP67_01260"/>
<protein>
    <submittedName>
        <fullName evidence="1">Uncharacterized protein</fullName>
    </submittedName>
</protein>
<name>A0A6C0GBP8_9BACT</name>
<dbReference type="RefSeq" id="WP_162441486.1">
    <property type="nucleotide sequence ID" value="NZ_CP048222.1"/>
</dbReference>